<keyword evidence="2" id="KW-1185">Reference proteome</keyword>
<evidence type="ECO:0000313" key="1">
    <source>
        <dbReference type="EMBL" id="EER62265.1"/>
    </source>
</evidence>
<evidence type="ECO:0008006" key="3">
    <source>
        <dbReference type="Google" id="ProtNLM"/>
    </source>
</evidence>
<comment type="caution">
    <text evidence="1">The sequence shown here is derived from an EMBL/GenBank/DDBJ whole genome shotgun (WGS) entry which is preliminary data.</text>
</comment>
<gene>
    <name evidence="1" type="ORF">AcdelDRAFT_0179</name>
</gene>
<accession>C5SZU9</accession>
<dbReference type="RefSeq" id="WP_005792816.1">
    <property type="nucleotide sequence ID" value="NZ_ACQT01000002.1"/>
</dbReference>
<organism evidence="1 2">
    <name type="scientific">Acidovorax delafieldii 2AN</name>
    <dbReference type="NCBI Taxonomy" id="573060"/>
    <lineage>
        <taxon>Bacteria</taxon>
        <taxon>Pseudomonadati</taxon>
        <taxon>Pseudomonadota</taxon>
        <taxon>Betaproteobacteria</taxon>
        <taxon>Burkholderiales</taxon>
        <taxon>Comamonadaceae</taxon>
        <taxon>Acidovorax</taxon>
    </lineage>
</organism>
<reference evidence="1 2" key="1">
    <citation type="submission" date="2009-05" db="EMBL/GenBank/DDBJ databases">
        <title>The draft genome of Acidovorax delafieldii 2AN.</title>
        <authorList>
            <consortium name="US DOE Joint Genome Institute (JGI-PGF)"/>
            <person name="Lucas S."/>
            <person name="Copeland A."/>
            <person name="Lapidus A."/>
            <person name="Glavina del Rio T."/>
            <person name="Tice H."/>
            <person name="Bruce D."/>
            <person name="Goodwin L."/>
            <person name="Pitluck S."/>
            <person name="Larimer F."/>
            <person name="Land M.L."/>
            <person name="Hauser L."/>
            <person name="Shelobolina E.S."/>
            <person name="Picardal F."/>
            <person name="Roden E."/>
            <person name="Emerson D."/>
        </authorList>
    </citation>
    <scope>NUCLEOTIDE SEQUENCE [LARGE SCALE GENOMIC DNA]</scope>
    <source>
        <strain evidence="1 2">2AN</strain>
    </source>
</reference>
<proteinExistence type="predicted"/>
<dbReference type="EMBL" id="ACQT01000002">
    <property type="protein sequence ID" value="EER62265.1"/>
    <property type="molecule type" value="Genomic_DNA"/>
</dbReference>
<dbReference type="PATRIC" id="fig|573060.9.peg.5067"/>
<dbReference type="AlphaFoldDB" id="C5SZU9"/>
<dbReference type="OrthoDB" id="8820275at2"/>
<sequence>MTTAKQSKDTAIGEVLNQNLEAAEQIKAAASELEVVHAVLSTQVPAKAAQGDLKAAVERTGEIEQQLSETAEAMDKSNAVLRELDSSTATGPTARK</sequence>
<dbReference type="Proteomes" id="UP000003856">
    <property type="component" value="Unassembled WGS sequence"/>
</dbReference>
<name>C5SZU9_ACIDE</name>
<evidence type="ECO:0000313" key="2">
    <source>
        <dbReference type="Proteomes" id="UP000003856"/>
    </source>
</evidence>
<protein>
    <recommendedName>
        <fullName evidence="3">Methyl-accepting chemotaxis sensory transducer</fullName>
    </recommendedName>
</protein>